<evidence type="ECO:0000259" key="1">
    <source>
        <dbReference type="Pfam" id="PF04909"/>
    </source>
</evidence>
<accession>A0A1G7T9S6</accession>
<evidence type="ECO:0000313" key="2">
    <source>
        <dbReference type="EMBL" id="SDG32056.1"/>
    </source>
</evidence>
<protein>
    <recommendedName>
        <fullName evidence="1">Amidohydrolase-related domain-containing protein</fullName>
    </recommendedName>
</protein>
<dbReference type="Pfam" id="PF04909">
    <property type="entry name" value="Amidohydro_2"/>
    <property type="match status" value="1"/>
</dbReference>
<dbReference type="PANTHER" id="PTHR43383">
    <property type="entry name" value="NODULIN 6"/>
    <property type="match status" value="1"/>
</dbReference>
<dbReference type="Gene3D" id="3.20.20.140">
    <property type="entry name" value="Metal-dependent hydrolases"/>
    <property type="match status" value="1"/>
</dbReference>
<proteinExistence type="predicted"/>
<dbReference type="Proteomes" id="UP000198863">
    <property type="component" value="Unassembled WGS sequence"/>
</dbReference>
<evidence type="ECO:0000313" key="3">
    <source>
        <dbReference type="Proteomes" id="UP000198863"/>
    </source>
</evidence>
<name>A0A1G7T9S6_9ACTN</name>
<gene>
    <name evidence="2" type="ORF">SAMN05660324_2375</name>
</gene>
<dbReference type="RefSeq" id="WP_242658320.1">
    <property type="nucleotide sequence ID" value="NZ_FNCF01000003.1"/>
</dbReference>
<dbReference type="InterPro" id="IPR006680">
    <property type="entry name" value="Amidohydro-rel"/>
</dbReference>
<sequence>MDLSELDLVDHHCHGLITRDLDRPEFESMLTEAAAPSALGGTLFDSQIGFALRRFCSPVLDLEPHADPDTYLDRRAELGAAEVNRRMLAATGTQTFLVDTGYLPEPITTPDELAALTGGTGREIVRLELVAAQVLERSGAGGFPEAFRTELARRCATAVGVKSIAAYRAGLALGGRRPTDLAVTAAADRLLQTGSTRVADPVLHEFLVWSGIDLGMPVQFHVGYGDADTDLHRGDPLLMTDLLRATEPHGVPIMLLHTYPFHRNAGFLAQVFGHVFADVGLATHNLGARSSALIPELLELAPFGKVLFSSDAFGLAELYLLGTVLFRRGLAAHLQEGIDDGAWTAADAHRVAAMIGADNARRAYRL</sequence>
<dbReference type="PANTHER" id="PTHR43383:SF2">
    <property type="entry name" value="AMIDOHYDROLASE 2 FAMILY PROTEIN"/>
    <property type="match status" value="1"/>
</dbReference>
<dbReference type="EMBL" id="FNCF01000003">
    <property type="protein sequence ID" value="SDG32056.1"/>
    <property type="molecule type" value="Genomic_DNA"/>
</dbReference>
<keyword evidence="3" id="KW-1185">Reference proteome</keyword>
<dbReference type="SUPFAM" id="SSF51556">
    <property type="entry name" value="Metallo-dependent hydrolases"/>
    <property type="match status" value="1"/>
</dbReference>
<reference evidence="3" key="1">
    <citation type="submission" date="2016-10" db="EMBL/GenBank/DDBJ databases">
        <authorList>
            <person name="Varghese N."/>
            <person name="Submissions S."/>
        </authorList>
    </citation>
    <scope>NUCLEOTIDE SEQUENCE [LARGE SCALE GENOMIC DNA]</scope>
    <source>
        <strain evidence="3">DSM 44526</strain>
    </source>
</reference>
<dbReference type="AlphaFoldDB" id="A0A1G7T9S6"/>
<feature type="domain" description="Amidohydrolase-related" evidence="1">
    <location>
        <begin position="213"/>
        <end position="366"/>
    </location>
</feature>
<dbReference type="GO" id="GO:0016787">
    <property type="term" value="F:hydrolase activity"/>
    <property type="evidence" value="ECO:0007669"/>
    <property type="project" value="InterPro"/>
</dbReference>
<organism evidence="2 3">
    <name type="scientific">Klenkia brasiliensis</name>
    <dbReference type="NCBI Taxonomy" id="333142"/>
    <lineage>
        <taxon>Bacteria</taxon>
        <taxon>Bacillati</taxon>
        <taxon>Actinomycetota</taxon>
        <taxon>Actinomycetes</taxon>
        <taxon>Geodermatophilales</taxon>
        <taxon>Geodermatophilaceae</taxon>
        <taxon>Klenkia</taxon>
    </lineage>
</organism>
<dbReference type="InterPro" id="IPR032466">
    <property type="entry name" value="Metal_Hydrolase"/>
</dbReference>